<evidence type="ECO:0000256" key="3">
    <source>
        <dbReference type="ARBA" id="ARBA00022741"/>
    </source>
</evidence>
<dbReference type="Pfam" id="PF06414">
    <property type="entry name" value="Zeta_toxin"/>
    <property type="match status" value="1"/>
</dbReference>
<feature type="domain" description="Zeta toxin" evidence="7">
    <location>
        <begin position="30"/>
        <end position="213"/>
    </location>
</feature>
<evidence type="ECO:0000256" key="4">
    <source>
        <dbReference type="ARBA" id="ARBA00022840"/>
    </source>
</evidence>
<evidence type="ECO:0000256" key="1">
    <source>
        <dbReference type="ARBA" id="ARBA00009104"/>
    </source>
</evidence>
<comment type="similarity">
    <text evidence="1">Belongs to the zeta toxin family.</text>
</comment>
<name>A0A5N6S5R0_9BIFI</name>
<dbReference type="GO" id="GO:0016301">
    <property type="term" value="F:kinase activity"/>
    <property type="evidence" value="ECO:0007669"/>
    <property type="project" value="InterPro"/>
</dbReference>
<dbReference type="RefSeq" id="WP_152580562.1">
    <property type="nucleotide sequence ID" value="NZ_JALCCS010000033.1"/>
</dbReference>
<evidence type="ECO:0000256" key="2">
    <source>
        <dbReference type="ARBA" id="ARBA00011963"/>
    </source>
</evidence>
<proteinExistence type="inferred from homology"/>
<dbReference type="GO" id="GO:0005524">
    <property type="term" value="F:ATP binding"/>
    <property type="evidence" value="ECO:0007669"/>
    <property type="project" value="UniProtKB-KW"/>
</dbReference>
<dbReference type="EC" id="2.7.1.176" evidence="2"/>
<comment type="catalytic activity">
    <reaction evidence="6">
        <text>UDP-N-acetyl-alpha-D-glucosamine + ATP = UDP-N-acetyl-alpha-D-glucosamine 3'-phosphate + ADP + H(+)</text>
        <dbReference type="Rhea" id="RHEA:32671"/>
        <dbReference type="ChEBI" id="CHEBI:15378"/>
        <dbReference type="ChEBI" id="CHEBI:30616"/>
        <dbReference type="ChEBI" id="CHEBI:57705"/>
        <dbReference type="ChEBI" id="CHEBI:64353"/>
        <dbReference type="ChEBI" id="CHEBI:456216"/>
        <dbReference type="EC" id="2.7.1.176"/>
    </reaction>
</comment>
<dbReference type="GeneID" id="78126993"/>
<dbReference type="InterPro" id="IPR010488">
    <property type="entry name" value="Zeta_toxin_domain"/>
</dbReference>
<organism evidence="8 9">
    <name type="scientific">Bifidobacterium tibiigranuli</name>
    <dbReference type="NCBI Taxonomy" id="2172043"/>
    <lineage>
        <taxon>Bacteria</taxon>
        <taxon>Bacillati</taxon>
        <taxon>Actinomycetota</taxon>
        <taxon>Actinomycetes</taxon>
        <taxon>Bifidobacteriales</taxon>
        <taxon>Bifidobacteriaceae</taxon>
        <taxon>Bifidobacterium</taxon>
    </lineage>
</organism>
<sequence>MQNYELNEAQLTEIFEEQIAANFRLAVVETSPTLAMVAAQPGAGKTRTVEDAREAHNGAVAIVGDNFRRFHPSYETLMENGPLHMPEATAQASGRWVEMSLNWLRRKHRSLVIETTMRHPQANEYTLTQFRDSGYRTEVTIVATPPQLSLMGTLIRYVGQVESQGEGRWVGAAAHDEAVEQLPRTLADQISKGNIDHVTVIDRAGETLYDTDVNAANRSAATSPALQAIRQGQRFDAIPPDQQQQWADDCSHIEQFLHEHPGQTKLRDVYAGVAASAH</sequence>
<dbReference type="OrthoDB" id="9792687at2"/>
<evidence type="ECO:0000313" key="9">
    <source>
        <dbReference type="Proteomes" id="UP000325415"/>
    </source>
</evidence>
<comment type="caution">
    <text evidence="8">The sequence shown here is derived from an EMBL/GenBank/DDBJ whole genome shotgun (WGS) entry which is preliminary data.</text>
</comment>
<dbReference type="AlphaFoldDB" id="A0A5N6S5R0"/>
<evidence type="ECO:0000259" key="7">
    <source>
        <dbReference type="Pfam" id="PF06414"/>
    </source>
</evidence>
<reference evidence="8 9" key="1">
    <citation type="submission" date="2018-04" db="EMBL/GenBank/DDBJ databases">
        <authorList>
            <person name="Eckel V.P."/>
            <person name="Vogel R.F."/>
        </authorList>
    </citation>
    <scope>NUCLEOTIDE SEQUENCE [LARGE SCALE GENOMIC DNA]</scope>
    <source>
        <strain evidence="9">TMW 2.1764</strain>
    </source>
</reference>
<dbReference type="InterPro" id="IPR027417">
    <property type="entry name" value="P-loop_NTPase"/>
</dbReference>
<gene>
    <name evidence="8" type="ORF">DDE84_04760</name>
</gene>
<accession>A0A5N6S5R0</accession>
<protein>
    <recommendedName>
        <fullName evidence="5">UDP-N-acetylglucosamine kinase</fullName>
        <ecNumber evidence="2">2.7.1.176</ecNumber>
    </recommendedName>
    <alternativeName>
        <fullName evidence="5">UDP-N-acetylglucosamine kinase</fullName>
    </alternativeName>
</protein>
<keyword evidence="3" id="KW-0547">Nucleotide-binding</keyword>
<keyword evidence="9" id="KW-1185">Reference proteome</keyword>
<dbReference type="SUPFAM" id="SSF52540">
    <property type="entry name" value="P-loop containing nucleoside triphosphate hydrolases"/>
    <property type="match status" value="1"/>
</dbReference>
<dbReference type="Gene3D" id="3.40.50.300">
    <property type="entry name" value="P-loop containing nucleotide triphosphate hydrolases"/>
    <property type="match status" value="1"/>
</dbReference>
<dbReference type="EMBL" id="QDAG01000004">
    <property type="protein sequence ID" value="KAE8128769.1"/>
    <property type="molecule type" value="Genomic_DNA"/>
</dbReference>
<evidence type="ECO:0000256" key="6">
    <source>
        <dbReference type="ARBA" id="ARBA00048178"/>
    </source>
</evidence>
<evidence type="ECO:0000313" key="8">
    <source>
        <dbReference type="EMBL" id="KAE8128769.1"/>
    </source>
</evidence>
<evidence type="ECO:0000256" key="5">
    <source>
        <dbReference type="ARBA" id="ARBA00032897"/>
    </source>
</evidence>
<keyword evidence="4" id="KW-0067">ATP-binding</keyword>
<dbReference type="Proteomes" id="UP000325415">
    <property type="component" value="Unassembled WGS sequence"/>
</dbReference>